<keyword evidence="1" id="KW-1133">Transmembrane helix</keyword>
<protein>
    <submittedName>
        <fullName evidence="2">Uncharacterized protein</fullName>
    </submittedName>
</protein>
<feature type="transmembrane region" description="Helical" evidence="1">
    <location>
        <begin position="65"/>
        <end position="85"/>
    </location>
</feature>
<name>A0A7V8V846_9BACT</name>
<comment type="caution">
    <text evidence="2">The sequence shown here is derived from an EMBL/GenBank/DDBJ whole genome shotgun (WGS) entry which is preliminary data.</text>
</comment>
<feature type="transmembrane region" description="Helical" evidence="1">
    <location>
        <begin position="97"/>
        <end position="119"/>
    </location>
</feature>
<accession>A0A7V8V846</accession>
<evidence type="ECO:0000313" key="2">
    <source>
        <dbReference type="EMBL" id="MBA2116653.1"/>
    </source>
</evidence>
<sequence>MAIASSQGYLGRMDLEHQNTQSPSEPDRPSPSVLLIVVSVVVVLVSATTVSVAMVGIELLWPDTLIFPMLLTLGIGLATMVGQYLGTVRGRAGGARYATIGSLGCFAVLYVSLLVMRIYSVDWTQPNASVTSPEENWLAWPIIAIASLTCGWCNGRWTWQLMKYAQEHPPRPLSITLRELITFCAVLGLLMIPASYRASVNPSLYRANVAVEDAPIPVPESAEAIQYERERDGRTLVSYEIDEPSFRKWLAQSDSVVLQHGGFWEEITSPLNVHRPDPSLIPLPISDGNHHVTKGLAVYWKTDTLHHVITYDRATGTAFYQERAISD</sequence>
<keyword evidence="1" id="KW-0812">Transmembrane</keyword>
<gene>
    <name evidence="2" type="ORF">HOV93_38450</name>
</gene>
<proteinExistence type="predicted"/>
<reference evidence="2 3" key="1">
    <citation type="submission" date="2020-05" db="EMBL/GenBank/DDBJ databases">
        <title>Bremerella alba sp. nov., a novel planctomycete isolated from the surface of the macroalga Fucus spiralis.</title>
        <authorList>
            <person name="Godinho O."/>
            <person name="Botelho R."/>
            <person name="Albuquerque L."/>
            <person name="Wiegand S."/>
            <person name="Da Costa M.S."/>
            <person name="Lobo-Da-Cunha A."/>
            <person name="Jogler C."/>
            <person name="Lage O.M."/>
        </authorList>
    </citation>
    <scope>NUCLEOTIDE SEQUENCE [LARGE SCALE GENOMIC DNA]</scope>
    <source>
        <strain evidence="2 3">FF15</strain>
    </source>
</reference>
<dbReference type="Proteomes" id="UP000551616">
    <property type="component" value="Unassembled WGS sequence"/>
</dbReference>
<evidence type="ECO:0000313" key="3">
    <source>
        <dbReference type="Proteomes" id="UP000551616"/>
    </source>
</evidence>
<feature type="transmembrane region" description="Helical" evidence="1">
    <location>
        <begin position="33"/>
        <end position="59"/>
    </location>
</feature>
<keyword evidence="1" id="KW-0472">Membrane</keyword>
<dbReference type="EMBL" id="JABRWO010000011">
    <property type="protein sequence ID" value="MBA2116653.1"/>
    <property type="molecule type" value="Genomic_DNA"/>
</dbReference>
<evidence type="ECO:0000256" key="1">
    <source>
        <dbReference type="SAM" id="Phobius"/>
    </source>
</evidence>
<dbReference type="AlphaFoldDB" id="A0A7V8V846"/>
<keyword evidence="3" id="KW-1185">Reference proteome</keyword>
<feature type="transmembrane region" description="Helical" evidence="1">
    <location>
        <begin position="139"/>
        <end position="159"/>
    </location>
</feature>
<organism evidence="2 3">
    <name type="scientific">Bremerella alba</name>
    <dbReference type="NCBI Taxonomy" id="980252"/>
    <lineage>
        <taxon>Bacteria</taxon>
        <taxon>Pseudomonadati</taxon>
        <taxon>Planctomycetota</taxon>
        <taxon>Planctomycetia</taxon>
        <taxon>Pirellulales</taxon>
        <taxon>Pirellulaceae</taxon>
        <taxon>Bremerella</taxon>
    </lineage>
</organism>